<dbReference type="OrthoDB" id="6163052at2759"/>
<feature type="compositionally biased region" description="Basic and acidic residues" evidence="1">
    <location>
        <begin position="1359"/>
        <end position="1369"/>
    </location>
</feature>
<feature type="compositionally biased region" description="Polar residues" evidence="1">
    <location>
        <begin position="192"/>
        <end position="206"/>
    </location>
</feature>
<feature type="compositionally biased region" description="Basic and acidic residues" evidence="1">
    <location>
        <begin position="992"/>
        <end position="1048"/>
    </location>
</feature>
<feature type="compositionally biased region" description="Polar residues" evidence="1">
    <location>
        <begin position="241"/>
        <end position="250"/>
    </location>
</feature>
<feature type="compositionally biased region" description="Basic and acidic residues" evidence="1">
    <location>
        <begin position="1625"/>
        <end position="1644"/>
    </location>
</feature>
<feature type="compositionally biased region" description="Low complexity" evidence="1">
    <location>
        <begin position="855"/>
        <end position="864"/>
    </location>
</feature>
<feature type="region of interest" description="Disordered" evidence="1">
    <location>
        <begin position="499"/>
        <end position="624"/>
    </location>
</feature>
<feature type="region of interest" description="Disordered" evidence="1">
    <location>
        <begin position="68"/>
        <end position="150"/>
    </location>
</feature>
<organism evidence="2 3">
    <name type="scientific">Elysia chlorotica</name>
    <name type="common">Eastern emerald elysia</name>
    <name type="synonym">Sea slug</name>
    <dbReference type="NCBI Taxonomy" id="188477"/>
    <lineage>
        <taxon>Eukaryota</taxon>
        <taxon>Metazoa</taxon>
        <taxon>Spiralia</taxon>
        <taxon>Lophotrochozoa</taxon>
        <taxon>Mollusca</taxon>
        <taxon>Gastropoda</taxon>
        <taxon>Heterobranchia</taxon>
        <taxon>Euthyneura</taxon>
        <taxon>Panpulmonata</taxon>
        <taxon>Sacoglossa</taxon>
        <taxon>Placobranchoidea</taxon>
        <taxon>Plakobranchidae</taxon>
        <taxon>Elysia</taxon>
    </lineage>
</organism>
<feature type="compositionally biased region" description="Low complexity" evidence="1">
    <location>
        <begin position="224"/>
        <end position="233"/>
    </location>
</feature>
<comment type="caution">
    <text evidence="2">The sequence shown here is derived from an EMBL/GenBank/DDBJ whole genome shotgun (WGS) entry which is preliminary data.</text>
</comment>
<feature type="region of interest" description="Disordered" evidence="1">
    <location>
        <begin position="660"/>
        <end position="963"/>
    </location>
</feature>
<feature type="compositionally biased region" description="Polar residues" evidence="1">
    <location>
        <begin position="933"/>
        <end position="949"/>
    </location>
</feature>
<feature type="compositionally biased region" description="Polar residues" evidence="1">
    <location>
        <begin position="101"/>
        <end position="110"/>
    </location>
</feature>
<dbReference type="STRING" id="188477.A0A3S1CDR6"/>
<feature type="compositionally biased region" description="Basic and acidic residues" evidence="1">
    <location>
        <begin position="1403"/>
        <end position="1413"/>
    </location>
</feature>
<feature type="compositionally biased region" description="Polar residues" evidence="1">
    <location>
        <begin position="125"/>
        <end position="134"/>
    </location>
</feature>
<feature type="compositionally biased region" description="Pro residues" evidence="1">
    <location>
        <begin position="500"/>
        <end position="510"/>
    </location>
</feature>
<feature type="compositionally biased region" description="Basic and acidic residues" evidence="1">
    <location>
        <begin position="1066"/>
        <end position="1076"/>
    </location>
</feature>
<feature type="compositionally biased region" description="Basic and acidic residues" evidence="1">
    <location>
        <begin position="207"/>
        <end position="221"/>
    </location>
</feature>
<dbReference type="Proteomes" id="UP000271974">
    <property type="component" value="Unassembled WGS sequence"/>
</dbReference>
<feature type="region of interest" description="Disordered" evidence="1">
    <location>
        <begin position="1096"/>
        <end position="1251"/>
    </location>
</feature>
<gene>
    <name evidence="2" type="ORF">EGW08_002279</name>
</gene>
<feature type="region of interest" description="Disordered" evidence="1">
    <location>
        <begin position="1342"/>
        <end position="1444"/>
    </location>
</feature>
<sequence length="1644" mass="183435">MDDVAGILARDGDNVDSLMLEINNLINRDPVQSPLDDIKSKDDILNTQIKKEDGSGFVKVSSLTKALGKAATGDKAPLKQKKGKKPASSKSKMKSGPKLPTQNYVTSISVKQEPLSSDDEFSDIVKNTSSQSPIDQDEHEPSTSSGTSKSIIKETQSSGVVAHGFKLNATPVVVIERLDHSAIASLLSKNMGSQNEVTTNISNASSDEYRSSGPRRSEKKSASRRNSSTTSDSSHPKSKPNQQIGPSATGTYADKSKSDIAIKTSSPFLASVSEQSAPPGTTKFELVLSPILLADLSSEPFRKFMNLALDCVVHFRKNQNQPLFGNICLYFGDFVTLQSAMQRLCQLSVKANNMRLNGTIRCYDFKRLCNKSVEEPAKRSLAGRLMFQFCSQRIEKLQQLASVKDRKKESTKMRSALVNKIPALANKEMLLLLFPFSLDVTMPGDNQQRGLKGPVSIAFESQEWMEAVLDCMRDLSVNMSSSSDTELGTFRLYVKNFTPPKIPSVPPPTAPIRSLVSSQPGSPAIRGRGRGYSTANVGRAGPNREQRASADRQDSRTREKENTAGRAGQRQHSDMNRKRPHEDHSRSRFQFSEKRSRFDGQKNTGTPSDSVSSTVQDNQAGASDPKEAIRLAAIDKGLDPNNPDIIKILEMSSQLQALQKARSPGGILSKSPATGPSQARVAEQQQLQAREQREPPEKPFHEKSGLLGSPPRFLQQSDRVFPPRDFHHSDLEGSVGHPRPDLRRDQRDQDSHGRNDHRRDQDSHARTGDGPKQFAQQREWGGHAGFSPRGGFINGPRDRMPNGLHSRSRDALVDHPPHRDRVPSGLHNRSRDSPDHHPPHRDRNRPENRSRSPHKSTPSSSSSSLGNAQRAGGFEQWGGRAEALHRGWEPNSNNLDRPDSYFDPNSNDQPLDFHRPAPTLSTEQAVQQDMARTIQQAMQHGDGPQNQTPFIPRGPINRQPQQKYPHQLPAEELVLPLQFGKNAVKKTPQAILEEKRQKEREERQKKEMELRQKREEEEKQRREAELEERRKREREETEKREKELEARHRNQGAFTPGKVWQRQRSHHDDPPREQFEPLHLYRPASAGVRFQGEELFETEGFQPETRDSHNVWERADRAEGTPQRGGLRRPIQGAFQKHDQPLNAPARRNFEHGMRSFEEPPQNDGPPEAWRAGAQIHEDSQGGASQRMAVRGRPRGRWSDEGIQRFEPTGLWDAQDQPTEGSEGGYHPERNVPLRGVPRSGRRSAGQPLIHRAGLARGVGDRAQAEHKLDCAAPETNREVFRGRGARRALQRGPVGASSWGRGVARGAFSFHAEGHQGQPEHFDEHEASDNRFVEPVSNNDSVAAFSPQERQRRSPHRRPFENRDDFGRENATAGYEVDDYWKESNSGNLSQRGGLRRAHPQGHHETGPERTRAGAFESDPLDAEWSETNHEESSQFQQTGFAEDRLEPRVHRGRAGILRPGRGFRGRARGVGSFGRGYGGLENSENSHIDDSRADHNERLPEFQEGREVNDQELRTPMQRGRGLSSRIATTVRGGANLGRGMFAGRGADNRGRGNPSSRGSENQGGRGMPVGRGSEMVRRGMPLNRGSEIVRGRGMPSNRGSEIVRGRGMPSNRGADIQGERGTSLDRGKQCKERNTFRQRDK</sequence>
<feature type="compositionally biased region" description="Basic and acidic residues" evidence="1">
    <location>
        <begin position="721"/>
        <end position="731"/>
    </location>
</feature>
<reference evidence="2 3" key="1">
    <citation type="submission" date="2019-01" db="EMBL/GenBank/DDBJ databases">
        <title>A draft genome assembly of the solar-powered sea slug Elysia chlorotica.</title>
        <authorList>
            <person name="Cai H."/>
            <person name="Li Q."/>
            <person name="Fang X."/>
            <person name="Li J."/>
            <person name="Curtis N.E."/>
            <person name="Altenburger A."/>
            <person name="Shibata T."/>
            <person name="Feng M."/>
            <person name="Maeda T."/>
            <person name="Schwartz J.A."/>
            <person name="Shigenobu S."/>
            <person name="Lundholm N."/>
            <person name="Nishiyama T."/>
            <person name="Yang H."/>
            <person name="Hasebe M."/>
            <person name="Li S."/>
            <person name="Pierce S.K."/>
            <person name="Wang J."/>
        </authorList>
    </citation>
    <scope>NUCLEOTIDE SEQUENCE [LARGE SCALE GENOMIC DNA]</scope>
    <source>
        <strain evidence="2">EC2010</strain>
        <tissue evidence="2">Whole organism of an adult</tissue>
    </source>
</reference>
<evidence type="ECO:0000313" key="3">
    <source>
        <dbReference type="Proteomes" id="UP000271974"/>
    </source>
</evidence>
<feature type="compositionally biased region" description="Basic residues" evidence="1">
    <location>
        <begin position="78"/>
        <end position="95"/>
    </location>
</feature>
<proteinExistence type="predicted"/>
<feature type="compositionally biased region" description="Basic and acidic residues" evidence="1">
    <location>
        <begin position="1104"/>
        <end position="1119"/>
    </location>
</feature>
<feature type="compositionally biased region" description="Basic and acidic residues" evidence="1">
    <location>
        <begin position="542"/>
        <end position="563"/>
    </location>
</feature>
<feature type="region of interest" description="Disordered" evidence="1">
    <location>
        <begin position="1538"/>
        <end position="1644"/>
    </location>
</feature>
<keyword evidence="3" id="KW-1185">Reference proteome</keyword>
<feature type="region of interest" description="Disordered" evidence="1">
    <location>
        <begin position="192"/>
        <end position="254"/>
    </location>
</feature>
<feature type="compositionally biased region" description="Basic and acidic residues" evidence="1">
    <location>
        <begin position="571"/>
        <end position="600"/>
    </location>
</feature>
<feature type="compositionally biased region" description="Basic and acidic residues" evidence="1">
    <location>
        <begin position="807"/>
        <end position="822"/>
    </location>
</feature>
<feature type="compositionally biased region" description="Polar residues" evidence="1">
    <location>
        <begin position="601"/>
        <end position="621"/>
    </location>
</feature>
<feature type="compositionally biased region" description="Basic and acidic residues" evidence="1">
    <location>
        <begin position="738"/>
        <end position="769"/>
    </location>
</feature>
<name>A0A3S1CDR6_ELYCH</name>
<feature type="compositionally biased region" description="Low complexity" evidence="1">
    <location>
        <begin position="678"/>
        <end position="689"/>
    </location>
</feature>
<evidence type="ECO:0000313" key="2">
    <source>
        <dbReference type="EMBL" id="RUS89927.1"/>
    </source>
</evidence>
<feature type="compositionally biased region" description="Basic and acidic residues" evidence="1">
    <location>
        <begin position="690"/>
        <end position="704"/>
    </location>
</feature>
<evidence type="ECO:0000256" key="1">
    <source>
        <dbReference type="SAM" id="MobiDB-lite"/>
    </source>
</evidence>
<dbReference type="EMBL" id="RQTK01000044">
    <property type="protein sequence ID" value="RUS89927.1"/>
    <property type="molecule type" value="Genomic_DNA"/>
</dbReference>
<feature type="compositionally biased region" description="Basic and acidic residues" evidence="1">
    <location>
        <begin position="1148"/>
        <end position="1158"/>
    </location>
</feature>
<protein>
    <submittedName>
        <fullName evidence="2">Uncharacterized protein</fullName>
    </submittedName>
</protein>
<accession>A0A3S1CDR6</accession>
<feature type="region of interest" description="Disordered" evidence="1">
    <location>
        <begin position="984"/>
        <end position="1078"/>
    </location>
</feature>